<protein>
    <recommendedName>
        <fullName evidence="3">F-box domain-containing protein</fullName>
    </recommendedName>
</protein>
<evidence type="ECO:0008006" key="3">
    <source>
        <dbReference type="Google" id="ProtNLM"/>
    </source>
</evidence>
<organism evidence="1 2">
    <name type="scientific">Hypholoma sublateritium (strain FD-334 SS-4)</name>
    <dbReference type="NCBI Taxonomy" id="945553"/>
    <lineage>
        <taxon>Eukaryota</taxon>
        <taxon>Fungi</taxon>
        <taxon>Dikarya</taxon>
        <taxon>Basidiomycota</taxon>
        <taxon>Agaricomycotina</taxon>
        <taxon>Agaricomycetes</taxon>
        <taxon>Agaricomycetidae</taxon>
        <taxon>Agaricales</taxon>
        <taxon>Agaricineae</taxon>
        <taxon>Strophariaceae</taxon>
        <taxon>Hypholoma</taxon>
    </lineage>
</organism>
<keyword evidence="2" id="KW-1185">Reference proteome</keyword>
<dbReference type="EMBL" id="KN817622">
    <property type="protein sequence ID" value="KJA16399.1"/>
    <property type="molecule type" value="Genomic_DNA"/>
</dbReference>
<sequence length="537" mass="61380">MPIDTRTMPQRAAIFKLDQFLLWSIFLENAEMDMDLSYTSSPSQQNRSLHPLNVIRSTSQVCTLWRNVLLQSPSLWAQLIDIEALWWSNECWRKEVLSRTGQALLNVKGCVRFYPSHDTWKAKGEYFLSILDEFWPRIRRLRIEVMEVGIRSTEISRKRWHVLHRPAPNLELFHIHFGLNSLSDIFIAEDYQIFSNDAPSLRHFIPTNLNFPLSALCFSRLQTLKLSPSFDVPQILQAFQTMESLRSLSVNLLLVPGQDSYLPFVDLPQLCNIHVSGSTGACMPLLDHITASAGCRIYLETRSGEANILGNLETTHRVLTRYSKSYLKTYNVPSISINIHLSSFTFYTNSISSLNDSTSPDFKFKVDVVPDELPFLLSALTDCDFKSVKSFYIDSHGLPASDPGFLKLFKSLVSIEELELTPDGMDFLLRSDSEFKIFPSLRTIKVAPFIAPTNVDMVLPFLHWRREMGTPIGVFDLELHPLAGFPVNFAFLDEMSGMKVMWKAGQESQSYTCGSGDPEVLNFKYDPLQLMYEIRKL</sequence>
<evidence type="ECO:0000313" key="2">
    <source>
        <dbReference type="Proteomes" id="UP000054270"/>
    </source>
</evidence>
<name>A0A0D2NB62_HYPSF</name>
<dbReference type="AlphaFoldDB" id="A0A0D2NB62"/>
<dbReference type="Proteomes" id="UP000054270">
    <property type="component" value="Unassembled WGS sequence"/>
</dbReference>
<evidence type="ECO:0000313" key="1">
    <source>
        <dbReference type="EMBL" id="KJA16399.1"/>
    </source>
</evidence>
<accession>A0A0D2NB62</accession>
<proteinExistence type="predicted"/>
<reference evidence="2" key="1">
    <citation type="submission" date="2014-04" db="EMBL/GenBank/DDBJ databases">
        <title>Evolutionary Origins and Diversification of the Mycorrhizal Mutualists.</title>
        <authorList>
            <consortium name="DOE Joint Genome Institute"/>
            <consortium name="Mycorrhizal Genomics Consortium"/>
            <person name="Kohler A."/>
            <person name="Kuo A."/>
            <person name="Nagy L.G."/>
            <person name="Floudas D."/>
            <person name="Copeland A."/>
            <person name="Barry K.W."/>
            <person name="Cichocki N."/>
            <person name="Veneault-Fourrey C."/>
            <person name="LaButti K."/>
            <person name="Lindquist E.A."/>
            <person name="Lipzen A."/>
            <person name="Lundell T."/>
            <person name="Morin E."/>
            <person name="Murat C."/>
            <person name="Riley R."/>
            <person name="Ohm R."/>
            <person name="Sun H."/>
            <person name="Tunlid A."/>
            <person name="Henrissat B."/>
            <person name="Grigoriev I.V."/>
            <person name="Hibbett D.S."/>
            <person name="Martin F."/>
        </authorList>
    </citation>
    <scope>NUCLEOTIDE SEQUENCE [LARGE SCALE GENOMIC DNA]</scope>
    <source>
        <strain evidence="2">FD-334 SS-4</strain>
    </source>
</reference>
<dbReference type="OrthoDB" id="3045590at2759"/>
<gene>
    <name evidence="1" type="ORF">HYPSUDRAFT_294618</name>
</gene>